<gene>
    <name evidence="2" type="ORF">B0T20DRAFT_496580</name>
</gene>
<accession>A0AAE0UDI4</accession>
<dbReference type="AlphaFoldDB" id="A0AAE0UDI4"/>
<dbReference type="SUPFAM" id="SSF54928">
    <property type="entry name" value="RNA-binding domain, RBD"/>
    <property type="match status" value="1"/>
</dbReference>
<dbReference type="Proteomes" id="UP001281003">
    <property type="component" value="Unassembled WGS sequence"/>
</dbReference>
<evidence type="ECO:0000313" key="3">
    <source>
        <dbReference type="Proteomes" id="UP001281003"/>
    </source>
</evidence>
<reference evidence="2" key="1">
    <citation type="journal article" date="2023" name="Mol. Phylogenet. Evol.">
        <title>Genome-scale phylogeny and comparative genomics of the fungal order Sordariales.</title>
        <authorList>
            <person name="Hensen N."/>
            <person name="Bonometti L."/>
            <person name="Westerberg I."/>
            <person name="Brannstrom I.O."/>
            <person name="Guillou S."/>
            <person name="Cros-Aarteil S."/>
            <person name="Calhoun S."/>
            <person name="Haridas S."/>
            <person name="Kuo A."/>
            <person name="Mondo S."/>
            <person name="Pangilinan J."/>
            <person name="Riley R."/>
            <person name="LaButti K."/>
            <person name="Andreopoulos B."/>
            <person name="Lipzen A."/>
            <person name="Chen C."/>
            <person name="Yan M."/>
            <person name="Daum C."/>
            <person name="Ng V."/>
            <person name="Clum A."/>
            <person name="Steindorff A."/>
            <person name="Ohm R.A."/>
            <person name="Martin F."/>
            <person name="Silar P."/>
            <person name="Natvig D.O."/>
            <person name="Lalanne C."/>
            <person name="Gautier V."/>
            <person name="Ament-Velasquez S.L."/>
            <person name="Kruys A."/>
            <person name="Hutchinson M.I."/>
            <person name="Powell A.J."/>
            <person name="Barry K."/>
            <person name="Miller A.N."/>
            <person name="Grigoriev I.V."/>
            <person name="Debuchy R."/>
            <person name="Gladieux P."/>
            <person name="Hiltunen Thoren M."/>
            <person name="Johannesson H."/>
        </authorList>
    </citation>
    <scope>NUCLEOTIDE SEQUENCE</scope>
    <source>
        <strain evidence="2">FGSC 1904</strain>
    </source>
</reference>
<dbReference type="EMBL" id="JAUTDP010000004">
    <property type="protein sequence ID" value="KAK3400206.1"/>
    <property type="molecule type" value="Genomic_DNA"/>
</dbReference>
<feature type="compositionally biased region" description="Low complexity" evidence="1">
    <location>
        <begin position="38"/>
        <end position="52"/>
    </location>
</feature>
<comment type="caution">
    <text evidence="2">The sequence shown here is derived from an EMBL/GenBank/DDBJ whole genome shotgun (WGS) entry which is preliminary data.</text>
</comment>
<feature type="compositionally biased region" description="Basic and acidic residues" evidence="1">
    <location>
        <begin position="1"/>
        <end position="14"/>
    </location>
</feature>
<name>A0AAE0UDI4_SORBR</name>
<feature type="region of interest" description="Disordered" evidence="1">
    <location>
        <begin position="262"/>
        <end position="297"/>
    </location>
</feature>
<organism evidence="2 3">
    <name type="scientific">Sordaria brevicollis</name>
    <dbReference type="NCBI Taxonomy" id="83679"/>
    <lineage>
        <taxon>Eukaryota</taxon>
        <taxon>Fungi</taxon>
        <taxon>Dikarya</taxon>
        <taxon>Ascomycota</taxon>
        <taxon>Pezizomycotina</taxon>
        <taxon>Sordariomycetes</taxon>
        <taxon>Sordariomycetidae</taxon>
        <taxon>Sordariales</taxon>
        <taxon>Sordariaceae</taxon>
        <taxon>Sordaria</taxon>
    </lineage>
</organism>
<protein>
    <recommendedName>
        <fullName evidence="4">RRM domain-containing protein</fullName>
    </recommendedName>
</protein>
<dbReference type="InterPro" id="IPR035979">
    <property type="entry name" value="RBD_domain_sf"/>
</dbReference>
<proteinExistence type="predicted"/>
<feature type="compositionally biased region" description="Polar residues" evidence="1">
    <location>
        <begin position="20"/>
        <end position="37"/>
    </location>
</feature>
<keyword evidence="3" id="KW-1185">Reference proteome</keyword>
<dbReference type="InterPro" id="IPR012677">
    <property type="entry name" value="Nucleotide-bd_a/b_plait_sf"/>
</dbReference>
<reference evidence="2" key="2">
    <citation type="submission" date="2023-07" db="EMBL/GenBank/DDBJ databases">
        <authorList>
            <consortium name="Lawrence Berkeley National Laboratory"/>
            <person name="Haridas S."/>
            <person name="Hensen N."/>
            <person name="Bonometti L."/>
            <person name="Westerberg I."/>
            <person name="Brannstrom I.O."/>
            <person name="Guillou S."/>
            <person name="Cros-Aarteil S."/>
            <person name="Calhoun S."/>
            <person name="Kuo A."/>
            <person name="Mondo S."/>
            <person name="Pangilinan J."/>
            <person name="Riley R."/>
            <person name="LaButti K."/>
            <person name="Andreopoulos B."/>
            <person name="Lipzen A."/>
            <person name="Chen C."/>
            <person name="Yanf M."/>
            <person name="Daum C."/>
            <person name="Ng V."/>
            <person name="Clum A."/>
            <person name="Steindorff A."/>
            <person name="Ohm R."/>
            <person name="Martin F."/>
            <person name="Silar P."/>
            <person name="Natvig D."/>
            <person name="Lalanne C."/>
            <person name="Gautier V."/>
            <person name="Ament-velasquez S.L."/>
            <person name="Kruys A."/>
            <person name="Hutchinson M.I."/>
            <person name="Powell A.J."/>
            <person name="Barry K."/>
            <person name="Miller A.N."/>
            <person name="Grigoriev I.V."/>
            <person name="Debuchy R."/>
            <person name="Gladieux P."/>
            <person name="Thoren M.H."/>
            <person name="Johannesson H."/>
        </authorList>
    </citation>
    <scope>NUCLEOTIDE SEQUENCE</scope>
    <source>
        <strain evidence="2">FGSC 1904</strain>
    </source>
</reference>
<feature type="region of interest" description="Disordered" evidence="1">
    <location>
        <begin position="1"/>
        <end position="78"/>
    </location>
</feature>
<evidence type="ECO:0000256" key="1">
    <source>
        <dbReference type="SAM" id="MobiDB-lite"/>
    </source>
</evidence>
<sequence>MASEDSSSRARGSEAGDSQFVASSAGTSEAGDSQAGNGDSQGQAGSSKSAGRSGRREFRPMDAVLNGRPLTAEEKEARKARGFSENYLGNYKNVHNKPADIPDEENCSLYITGLPIDVTVKDILDDIRDIGKVFSLHISPRRDCHSHAAAAITFFTRKAAERFLRRFETKDTPSIRWGGAVANPGRILGRLPVNIVWNQIKAAPFAEPENVTRVIQVEGPSDIVNEEFLLSFFRSKCRFDLESTEVLWEGYRNVAATGGHLPPLPSSVQTPTRRTGRAKASMNWRERAQPVSEDPEPEVKAAVAAPLERKHYRIMEFRFGTVRGQALACKMALDCEHMDKGVLVRYGLDPCGP</sequence>
<dbReference type="Gene3D" id="3.30.70.330">
    <property type="match status" value="1"/>
</dbReference>
<evidence type="ECO:0000313" key="2">
    <source>
        <dbReference type="EMBL" id="KAK3400206.1"/>
    </source>
</evidence>
<evidence type="ECO:0008006" key="4">
    <source>
        <dbReference type="Google" id="ProtNLM"/>
    </source>
</evidence>
<dbReference type="GO" id="GO:0003676">
    <property type="term" value="F:nucleic acid binding"/>
    <property type="evidence" value="ECO:0007669"/>
    <property type="project" value="InterPro"/>
</dbReference>